<gene>
    <name evidence="2" type="ORF">COCHEDRAFT_1072457</name>
</gene>
<organism evidence="2 3">
    <name type="scientific">Cochliobolus heterostrophus (strain C5 / ATCC 48332 / race O)</name>
    <name type="common">Southern corn leaf blight fungus</name>
    <name type="synonym">Bipolaris maydis</name>
    <dbReference type="NCBI Taxonomy" id="701091"/>
    <lineage>
        <taxon>Eukaryota</taxon>
        <taxon>Fungi</taxon>
        <taxon>Dikarya</taxon>
        <taxon>Ascomycota</taxon>
        <taxon>Pezizomycotina</taxon>
        <taxon>Dothideomycetes</taxon>
        <taxon>Pleosporomycetidae</taxon>
        <taxon>Pleosporales</taxon>
        <taxon>Pleosporineae</taxon>
        <taxon>Pleosporaceae</taxon>
        <taxon>Bipolaris</taxon>
    </lineage>
</organism>
<keyword evidence="3" id="KW-1185">Reference proteome</keyword>
<dbReference type="STRING" id="701091.M2UNI9"/>
<name>M2UNI9_COCH5</name>
<dbReference type="EMBL" id="KB445579">
    <property type="protein sequence ID" value="EMD89513.1"/>
    <property type="molecule type" value="Genomic_DNA"/>
</dbReference>
<dbReference type="PANTHER" id="PTHR33112:SF16">
    <property type="entry name" value="HETEROKARYON INCOMPATIBILITY DOMAIN-CONTAINING PROTEIN"/>
    <property type="match status" value="1"/>
</dbReference>
<evidence type="ECO:0000313" key="2">
    <source>
        <dbReference type="EMBL" id="EMD89513.1"/>
    </source>
</evidence>
<feature type="non-terminal residue" evidence="2">
    <location>
        <position position="1"/>
    </location>
</feature>
<dbReference type="OrthoDB" id="5428863at2759"/>
<sequence length="96" mass="10702">GRDQEHKLTISSLEMLQTGLAISKLPRTLQDAILSSWNLGIKFIWIDCLCISQDDEKDWARGIADLLTTFGNAYLTICASRASDSREGFLHPVSHP</sequence>
<reference evidence="2 3" key="1">
    <citation type="journal article" date="2012" name="PLoS Pathog.">
        <title>Diverse lifestyles and strategies of plant pathogenesis encoded in the genomes of eighteen Dothideomycetes fungi.</title>
        <authorList>
            <person name="Ohm R.A."/>
            <person name="Feau N."/>
            <person name="Henrissat B."/>
            <person name="Schoch C.L."/>
            <person name="Horwitz B.A."/>
            <person name="Barry K.W."/>
            <person name="Condon B.J."/>
            <person name="Copeland A.C."/>
            <person name="Dhillon B."/>
            <person name="Glaser F."/>
            <person name="Hesse C.N."/>
            <person name="Kosti I."/>
            <person name="LaButti K."/>
            <person name="Lindquist E.A."/>
            <person name="Lucas S."/>
            <person name="Salamov A.A."/>
            <person name="Bradshaw R.E."/>
            <person name="Ciuffetti L."/>
            <person name="Hamelin R.C."/>
            <person name="Kema G.H.J."/>
            <person name="Lawrence C."/>
            <person name="Scott J.A."/>
            <person name="Spatafora J.W."/>
            <person name="Turgeon B.G."/>
            <person name="de Wit P.J.G.M."/>
            <person name="Zhong S."/>
            <person name="Goodwin S.B."/>
            <person name="Grigoriev I.V."/>
        </authorList>
    </citation>
    <scope>NUCLEOTIDE SEQUENCE [LARGE SCALE GENOMIC DNA]</scope>
    <source>
        <strain evidence="3">C5 / ATCC 48332 / race O</strain>
    </source>
</reference>
<evidence type="ECO:0000259" key="1">
    <source>
        <dbReference type="Pfam" id="PF06985"/>
    </source>
</evidence>
<dbReference type="Pfam" id="PF06985">
    <property type="entry name" value="HET"/>
    <property type="match status" value="1"/>
</dbReference>
<dbReference type="Proteomes" id="UP000016936">
    <property type="component" value="Unassembled WGS sequence"/>
</dbReference>
<dbReference type="PANTHER" id="PTHR33112">
    <property type="entry name" value="DOMAIN PROTEIN, PUTATIVE-RELATED"/>
    <property type="match status" value="1"/>
</dbReference>
<dbReference type="OMA" id="EYIWINS"/>
<reference evidence="3" key="2">
    <citation type="journal article" date="2013" name="PLoS Genet.">
        <title>Comparative genome structure, secondary metabolite, and effector coding capacity across Cochliobolus pathogens.</title>
        <authorList>
            <person name="Condon B.J."/>
            <person name="Leng Y."/>
            <person name="Wu D."/>
            <person name="Bushley K.E."/>
            <person name="Ohm R.A."/>
            <person name="Otillar R."/>
            <person name="Martin J."/>
            <person name="Schackwitz W."/>
            <person name="Grimwood J."/>
            <person name="MohdZainudin N."/>
            <person name="Xue C."/>
            <person name="Wang R."/>
            <person name="Manning V.A."/>
            <person name="Dhillon B."/>
            <person name="Tu Z.J."/>
            <person name="Steffenson B.J."/>
            <person name="Salamov A."/>
            <person name="Sun H."/>
            <person name="Lowry S."/>
            <person name="LaButti K."/>
            <person name="Han J."/>
            <person name="Copeland A."/>
            <person name="Lindquist E."/>
            <person name="Barry K."/>
            <person name="Schmutz J."/>
            <person name="Baker S.E."/>
            <person name="Ciuffetti L.M."/>
            <person name="Grigoriev I.V."/>
            <person name="Zhong S."/>
            <person name="Turgeon B.G."/>
        </authorList>
    </citation>
    <scope>NUCLEOTIDE SEQUENCE [LARGE SCALE GENOMIC DNA]</scope>
    <source>
        <strain evidence="3">C5 / ATCC 48332 / race O</strain>
    </source>
</reference>
<dbReference type="HOGENOM" id="CLU_102622_2_0_1"/>
<protein>
    <recommendedName>
        <fullName evidence="1">Heterokaryon incompatibility domain-containing protein</fullName>
    </recommendedName>
</protein>
<feature type="non-terminal residue" evidence="2">
    <location>
        <position position="96"/>
    </location>
</feature>
<proteinExistence type="predicted"/>
<feature type="domain" description="Heterokaryon incompatibility" evidence="1">
    <location>
        <begin position="16"/>
        <end position="90"/>
    </location>
</feature>
<evidence type="ECO:0000313" key="3">
    <source>
        <dbReference type="Proteomes" id="UP000016936"/>
    </source>
</evidence>
<dbReference type="InterPro" id="IPR010730">
    <property type="entry name" value="HET"/>
</dbReference>
<dbReference type="AlphaFoldDB" id="M2UNI9"/>
<accession>M2UNI9</accession>